<dbReference type="InterPro" id="IPR001375">
    <property type="entry name" value="Peptidase_S9_cat"/>
</dbReference>
<feature type="signal peptide" evidence="2">
    <location>
        <begin position="1"/>
        <end position="19"/>
    </location>
</feature>
<dbReference type="Gene3D" id="2.140.10.30">
    <property type="entry name" value="Dipeptidylpeptidase IV, N-terminal domain"/>
    <property type="match status" value="1"/>
</dbReference>
<feature type="chain" id="PRO_5035179758" evidence="2">
    <location>
        <begin position="20"/>
        <end position="800"/>
    </location>
</feature>
<dbReference type="GO" id="GO:0008239">
    <property type="term" value="F:dipeptidyl-peptidase activity"/>
    <property type="evidence" value="ECO:0007669"/>
    <property type="project" value="TreeGrafter"/>
</dbReference>
<dbReference type="PANTHER" id="PTHR11731:SF193">
    <property type="entry name" value="DIPEPTIDYL PEPTIDASE 9"/>
    <property type="match status" value="1"/>
</dbReference>
<dbReference type="Proteomes" id="UP000634004">
    <property type="component" value="Unassembled WGS sequence"/>
</dbReference>
<organism evidence="5 6">
    <name type="scientific">Algimonas arctica</name>
    <dbReference type="NCBI Taxonomy" id="1479486"/>
    <lineage>
        <taxon>Bacteria</taxon>
        <taxon>Pseudomonadati</taxon>
        <taxon>Pseudomonadota</taxon>
        <taxon>Alphaproteobacteria</taxon>
        <taxon>Maricaulales</taxon>
        <taxon>Robiginitomaculaceae</taxon>
        <taxon>Algimonas</taxon>
    </lineage>
</organism>
<accession>A0A8J3CQI4</accession>
<sequence length="800" mass="89052">MRFRLMSILLLSVAFVACSNGTDNDPVKSGDTDTNKTVPALQKAATAALTPKARRSSYLKTDPGPGRLTPERLHASPSIDGTSLSRARIAPSGEFVTVLQGRADDAQQQDLWAYDIETGEGRLLVSSTDLLDAPEELSEEEKNRRERARNYGSGIVSYSWVGDSLLMFPLGGDLYLYDLDTSEARQITATPAFETDPKVSKDGTLIAYVRGDELYIKELKTGLERQLTNSATDTIRNATASFVVQEELGRNTGYWLSPDNLRVAFTQIDESPIEIETRANIGPDGITTLDQRYPFAGTDNATVKLGVVRTNSNRPRWVNIGDDADIYLTRVAWSPDSKALYAGVLSRDHKTHTIYRVDLSDYSSEIFYQETSETWLNIRSNFTPVEGGLRMISERDGLRRYYEITADGAEALTPPDLLVGNIQCTASDGSLYLTGWRDSPVSTQIFRVQPEAVTLDANDESTTDVTIKEAVITQITTGDGQHGAAFNRDCSRYLGTYSNDNTPSQVRAFEADGTPLTWLSENALNDSHPYAPYLSGHISPEYGTLDAEDGSKLHYQLYKPLDLKPGEQRASVTIVYGGPGVQRVMNRWQRKHLARMLAHHGFVVFQLDGRGSTNRGKAFEDVLYRAMGRAEVVDQTVGADWLKQQSFIDPDRMGVYGWSYGGYMTLMMLGQTDLYASGVSGAPVSDWALYDTAYTERYLGDPRPDNVNYTQGAYEEGSVFAHLDGLTEPVLLIHGMADDNVVFRHTVKLVDALQKRGRHNLHLMTYPGEKHGFRAETARIHRDRQLLEFFLETFDLQEDE</sequence>
<evidence type="ECO:0000259" key="4">
    <source>
        <dbReference type="Pfam" id="PF00930"/>
    </source>
</evidence>
<feature type="domain" description="Peptidase S9 prolyl oligopeptidase catalytic" evidence="3">
    <location>
        <begin position="592"/>
        <end position="795"/>
    </location>
</feature>
<feature type="region of interest" description="Disordered" evidence="1">
    <location>
        <begin position="52"/>
        <end position="83"/>
    </location>
</feature>
<protein>
    <submittedName>
        <fullName evidence="5">Peptidase S9</fullName>
    </submittedName>
</protein>
<gene>
    <name evidence="5" type="ORF">GCM10009069_17450</name>
</gene>
<dbReference type="GO" id="GO:0008236">
    <property type="term" value="F:serine-type peptidase activity"/>
    <property type="evidence" value="ECO:0007669"/>
    <property type="project" value="InterPro"/>
</dbReference>
<dbReference type="Gene3D" id="3.40.50.1820">
    <property type="entry name" value="alpha/beta hydrolase"/>
    <property type="match status" value="1"/>
</dbReference>
<evidence type="ECO:0000313" key="6">
    <source>
        <dbReference type="Proteomes" id="UP000634004"/>
    </source>
</evidence>
<dbReference type="SUPFAM" id="SSF82171">
    <property type="entry name" value="DPP6 N-terminal domain-like"/>
    <property type="match status" value="1"/>
</dbReference>
<dbReference type="InterPro" id="IPR002469">
    <property type="entry name" value="Peptidase_S9B_N"/>
</dbReference>
<dbReference type="InterPro" id="IPR029058">
    <property type="entry name" value="AB_hydrolase_fold"/>
</dbReference>
<name>A0A8J3CQI4_9PROT</name>
<evidence type="ECO:0000256" key="2">
    <source>
        <dbReference type="SAM" id="SignalP"/>
    </source>
</evidence>
<proteinExistence type="predicted"/>
<reference evidence="5" key="1">
    <citation type="journal article" date="2014" name="Int. J. Syst. Evol. Microbiol.">
        <title>Complete genome sequence of Corynebacterium casei LMG S-19264T (=DSM 44701T), isolated from a smear-ripened cheese.</title>
        <authorList>
            <consortium name="US DOE Joint Genome Institute (JGI-PGF)"/>
            <person name="Walter F."/>
            <person name="Albersmeier A."/>
            <person name="Kalinowski J."/>
            <person name="Ruckert C."/>
        </authorList>
    </citation>
    <scope>NUCLEOTIDE SEQUENCE</scope>
    <source>
        <strain evidence="5">KCTC 32513</strain>
    </source>
</reference>
<dbReference type="AlphaFoldDB" id="A0A8J3CQI4"/>
<dbReference type="Pfam" id="PF00930">
    <property type="entry name" value="DPPIV_N"/>
    <property type="match status" value="1"/>
</dbReference>
<reference evidence="5" key="2">
    <citation type="submission" date="2020-09" db="EMBL/GenBank/DDBJ databases">
        <authorList>
            <person name="Sun Q."/>
            <person name="Kim S."/>
        </authorList>
    </citation>
    <scope>NUCLEOTIDE SEQUENCE</scope>
    <source>
        <strain evidence="5">KCTC 32513</strain>
    </source>
</reference>
<dbReference type="RefSeq" id="WP_189497504.1">
    <property type="nucleotide sequence ID" value="NZ_BMZH01000006.1"/>
</dbReference>
<dbReference type="PROSITE" id="PS51257">
    <property type="entry name" value="PROKAR_LIPOPROTEIN"/>
    <property type="match status" value="1"/>
</dbReference>
<evidence type="ECO:0000256" key="1">
    <source>
        <dbReference type="SAM" id="MobiDB-lite"/>
    </source>
</evidence>
<evidence type="ECO:0000259" key="3">
    <source>
        <dbReference type="Pfam" id="PF00326"/>
    </source>
</evidence>
<dbReference type="EMBL" id="BMZH01000006">
    <property type="protein sequence ID" value="GHA94963.1"/>
    <property type="molecule type" value="Genomic_DNA"/>
</dbReference>
<dbReference type="Pfam" id="PF00326">
    <property type="entry name" value="Peptidase_S9"/>
    <property type="match status" value="1"/>
</dbReference>
<keyword evidence="2" id="KW-0732">Signal</keyword>
<dbReference type="GO" id="GO:0006508">
    <property type="term" value="P:proteolysis"/>
    <property type="evidence" value="ECO:0007669"/>
    <property type="project" value="InterPro"/>
</dbReference>
<keyword evidence="6" id="KW-1185">Reference proteome</keyword>
<dbReference type="SUPFAM" id="SSF53474">
    <property type="entry name" value="alpha/beta-Hydrolases"/>
    <property type="match status" value="1"/>
</dbReference>
<comment type="caution">
    <text evidence="5">The sequence shown here is derived from an EMBL/GenBank/DDBJ whole genome shotgun (WGS) entry which is preliminary data.</text>
</comment>
<evidence type="ECO:0000313" key="5">
    <source>
        <dbReference type="EMBL" id="GHA94963.1"/>
    </source>
</evidence>
<dbReference type="PANTHER" id="PTHR11731">
    <property type="entry name" value="PROTEASE FAMILY S9B,C DIPEPTIDYL-PEPTIDASE IV-RELATED"/>
    <property type="match status" value="1"/>
</dbReference>
<feature type="domain" description="Dipeptidylpeptidase IV N-terminal" evidence="4">
    <location>
        <begin position="170"/>
        <end position="503"/>
    </location>
</feature>
<dbReference type="InterPro" id="IPR050278">
    <property type="entry name" value="Serine_Prot_S9B/DPPIV"/>
</dbReference>